<dbReference type="EMBL" id="OR769223">
    <property type="protein sequence ID" value="WQJ53655.1"/>
    <property type="molecule type" value="Genomic_DNA"/>
</dbReference>
<accession>A0ABZ0Z6A7</accession>
<dbReference type="InterPro" id="IPR004843">
    <property type="entry name" value="Calcineurin-like_PHP"/>
</dbReference>
<keyword evidence="3" id="KW-1185">Reference proteome</keyword>
<proteinExistence type="predicted"/>
<dbReference type="InterPro" id="IPR051693">
    <property type="entry name" value="UPF0046_metallophosphoest"/>
</dbReference>
<sequence>MKIAAWSDGHGILPTISKDTDVIIIAGDLMPLDIQRNTNDSIEWLKNTFFPYIEKLSCKKVFMVPGNHDFIFERLLKGEFSKIIKEHNLEDKLIYLEDELYEYEGIKFYGCPWCTGPMGWAFTDSWRNPQVTEKYNSIPEDCDILITHQPPKVDKVGCSNPYQPYERDFGSNRLKNVIESRHIKLAFCGHIHTGIHNGIKFGDTTIYNVSLLNEDYNLAFEVTTVEI</sequence>
<reference evidence="2 3" key="1">
    <citation type="submission" date="2023-11" db="EMBL/GenBank/DDBJ databases">
        <authorList>
            <person name="Cook R."/>
            <person name="Crisci M."/>
            <person name="Pye H."/>
            <person name="Adriaenssens E."/>
            <person name="Santini J."/>
        </authorList>
    </citation>
    <scope>NUCLEOTIDE SEQUENCE [LARGE SCALE GENOMIC DNA]</scope>
    <source>
        <strain evidence="2">Lak_Megaphage_Sonny</strain>
    </source>
</reference>
<dbReference type="InterPro" id="IPR029052">
    <property type="entry name" value="Metallo-depent_PP-like"/>
</dbReference>
<dbReference type="PANTHER" id="PTHR12905">
    <property type="entry name" value="METALLOPHOSPHOESTERASE"/>
    <property type="match status" value="1"/>
</dbReference>
<feature type="domain" description="Calcineurin-like phosphoesterase" evidence="1">
    <location>
        <begin position="18"/>
        <end position="193"/>
    </location>
</feature>
<protein>
    <submittedName>
        <fullName evidence="2">Metallo-phosphoesterase</fullName>
    </submittedName>
</protein>
<dbReference type="Gene3D" id="3.60.21.10">
    <property type="match status" value="1"/>
</dbReference>
<name>A0ABZ0Z6A7_9CAUD</name>
<dbReference type="PANTHER" id="PTHR12905:SF0">
    <property type="entry name" value="CALCINEURIN-LIKE PHOSPHOESTERASE DOMAIN-CONTAINING PROTEIN"/>
    <property type="match status" value="1"/>
</dbReference>
<dbReference type="SUPFAM" id="SSF56300">
    <property type="entry name" value="Metallo-dependent phosphatases"/>
    <property type="match status" value="1"/>
</dbReference>
<evidence type="ECO:0000259" key="1">
    <source>
        <dbReference type="Pfam" id="PF00149"/>
    </source>
</evidence>
<evidence type="ECO:0000313" key="3">
    <source>
        <dbReference type="Proteomes" id="UP001358193"/>
    </source>
</evidence>
<organism evidence="2 3">
    <name type="scientific">phage Lak_Megaphage_Sonny</name>
    <dbReference type="NCBI Taxonomy" id="3109229"/>
    <lineage>
        <taxon>Viruses</taxon>
        <taxon>Duplodnaviria</taxon>
        <taxon>Heunggongvirae</taxon>
        <taxon>Uroviricota</taxon>
        <taxon>Caudoviricetes</taxon>
        <taxon>Caudoviricetes code 15 clade</taxon>
    </lineage>
</organism>
<dbReference type="Pfam" id="PF00149">
    <property type="entry name" value="Metallophos"/>
    <property type="match status" value="1"/>
</dbReference>
<dbReference type="Proteomes" id="UP001358193">
    <property type="component" value="Segment"/>
</dbReference>
<evidence type="ECO:0000313" key="2">
    <source>
        <dbReference type="EMBL" id="WQJ53655.1"/>
    </source>
</evidence>